<comment type="caution">
    <text evidence="11">The sequence shown here is derived from an EMBL/GenBank/DDBJ whole genome shotgun (WGS) entry which is preliminary data.</text>
</comment>
<feature type="binding site" evidence="9">
    <location>
        <position position="132"/>
    </location>
    <ligand>
        <name>NAD(+)</name>
        <dbReference type="ChEBI" id="CHEBI:57540"/>
    </ligand>
</feature>
<feature type="binding site" evidence="9">
    <location>
        <position position="138"/>
    </location>
    <ligand>
        <name>NAD(+)</name>
        <dbReference type="ChEBI" id="CHEBI:57540"/>
    </ligand>
</feature>
<dbReference type="AlphaFoldDB" id="A0A9D6ADI3"/>
<dbReference type="PANTHER" id="PTHR43616:SF5">
    <property type="entry name" value="GLYCEROL DEHYDROGENASE 1"/>
    <property type="match status" value="1"/>
</dbReference>
<evidence type="ECO:0000256" key="2">
    <source>
        <dbReference type="ARBA" id="ARBA00023002"/>
    </source>
</evidence>
<evidence type="ECO:0000256" key="9">
    <source>
        <dbReference type="PIRSR" id="PIRSR000112-3"/>
    </source>
</evidence>
<evidence type="ECO:0000256" key="8">
    <source>
        <dbReference type="PIRSR" id="PIRSR000112-1"/>
    </source>
</evidence>
<evidence type="ECO:0000256" key="4">
    <source>
        <dbReference type="ARBA" id="ARBA00037918"/>
    </source>
</evidence>
<evidence type="ECO:0000256" key="6">
    <source>
        <dbReference type="ARBA" id="ARBA00040132"/>
    </source>
</evidence>
<dbReference type="Proteomes" id="UP000787322">
    <property type="component" value="Unassembled WGS sequence"/>
</dbReference>
<evidence type="ECO:0000256" key="1">
    <source>
        <dbReference type="ARBA" id="ARBA00022723"/>
    </source>
</evidence>
<evidence type="ECO:0000256" key="5">
    <source>
        <dbReference type="ARBA" id="ARBA00039147"/>
    </source>
</evidence>
<protein>
    <recommendedName>
        <fullName evidence="6">Glycerol dehydrogenase</fullName>
        <ecNumber evidence="5">1.1.1.6</ecNumber>
    </recommendedName>
</protein>
<dbReference type="EMBL" id="JABZGU010000006">
    <property type="protein sequence ID" value="MBF4802327.1"/>
    <property type="molecule type" value="Genomic_DNA"/>
</dbReference>
<feature type="domain" description="Alcohol dehydrogenase iron-type/glycerol dehydrogenase GldA" evidence="10">
    <location>
        <begin position="16"/>
        <end position="160"/>
    </location>
</feature>
<organism evidence="11 12">
    <name type="scientific">Lancefieldella parvula</name>
    <dbReference type="NCBI Taxonomy" id="1382"/>
    <lineage>
        <taxon>Bacteria</taxon>
        <taxon>Bacillati</taxon>
        <taxon>Actinomycetota</taxon>
        <taxon>Coriobacteriia</taxon>
        <taxon>Coriobacteriales</taxon>
        <taxon>Atopobiaceae</taxon>
        <taxon>Lancefieldella</taxon>
    </lineage>
</organism>
<feature type="binding site" evidence="9">
    <location>
        <begin position="101"/>
        <end position="105"/>
    </location>
    <ligand>
        <name>NAD(+)</name>
        <dbReference type="ChEBI" id="CHEBI:57540"/>
    </ligand>
</feature>
<keyword evidence="3 9" id="KW-0520">NAD</keyword>
<feature type="binding site" evidence="9">
    <location>
        <begin position="123"/>
        <end position="126"/>
    </location>
    <ligand>
        <name>NAD(+)</name>
        <dbReference type="ChEBI" id="CHEBI:57540"/>
    </ligand>
</feature>
<feature type="binding site" evidence="8">
    <location>
        <position position="270"/>
    </location>
    <ligand>
        <name>glycerol</name>
        <dbReference type="ChEBI" id="CHEBI:17754"/>
    </ligand>
</feature>
<sequence length="408" mass="44037">MEKMESRGTFTEYLPSYTIGVDAYKSVLHIVKRFGKNAVVIGGPTAMEKARPKLEAALAGSEVSISSWISYGTNSTHANAKRIAAMPEVIAADMLFLVGGGRAIDEGKEIATILDKPYFTFPTLASNCAPVTRIAVFYKEDGSADTYFIPAELPVHTFIDTQIIAESPDEYFWAGIGDAFSKGPEVELSSREVELLHSPLMGRALAAGACIEPLFDNAEQALVDKRSGVVSEAFENVVLNIIVTAGIVSNMTTNLGAERGAYYFNSSTAHAFYNAFTALGERGEKHLHGEVVSFGTCVLYAFDGNLKALEEQVALNRKLGLPTTLADLDITPESVDADLDIIVERAQKTNEWGRAPYGFTTDRFRQAILDTDAYGRAVASGEKDQETAALDVIAAHAPSAETAVPRKM</sequence>
<dbReference type="GO" id="GO:0046872">
    <property type="term" value="F:metal ion binding"/>
    <property type="evidence" value="ECO:0007669"/>
    <property type="project" value="UniProtKB-KW"/>
</dbReference>
<evidence type="ECO:0000259" key="10">
    <source>
        <dbReference type="Pfam" id="PF00465"/>
    </source>
</evidence>
<dbReference type="GO" id="GO:0008888">
    <property type="term" value="F:glycerol dehydrogenase (NAD+) activity"/>
    <property type="evidence" value="ECO:0007669"/>
    <property type="project" value="UniProtKB-EC"/>
</dbReference>
<evidence type="ECO:0000256" key="3">
    <source>
        <dbReference type="ARBA" id="ARBA00023027"/>
    </source>
</evidence>
<comment type="cofactor">
    <cofactor evidence="8">
        <name>Zn(2+)</name>
        <dbReference type="ChEBI" id="CHEBI:29105"/>
    </cofactor>
    <text evidence="8">Binds 1 zinc ion per subunit.</text>
</comment>
<dbReference type="Pfam" id="PF00465">
    <property type="entry name" value="Fe-ADH"/>
    <property type="match status" value="1"/>
</dbReference>
<evidence type="ECO:0000313" key="12">
    <source>
        <dbReference type="Proteomes" id="UP000787322"/>
    </source>
</evidence>
<evidence type="ECO:0000256" key="7">
    <source>
        <dbReference type="ARBA" id="ARBA00049006"/>
    </source>
</evidence>
<feature type="binding site" evidence="8">
    <location>
        <position position="288"/>
    </location>
    <ligand>
        <name>glycerol</name>
        <dbReference type="ChEBI" id="CHEBI:17754"/>
    </ligand>
</feature>
<dbReference type="EC" id="1.1.1.6" evidence="5"/>
<dbReference type="InterPro" id="IPR001670">
    <property type="entry name" value="ADH_Fe/GldA"/>
</dbReference>
<dbReference type="Gene3D" id="1.20.1090.10">
    <property type="entry name" value="Dehydroquinate synthase-like - alpha domain"/>
    <property type="match status" value="1"/>
</dbReference>
<keyword evidence="8" id="KW-0862">Zinc</keyword>
<comment type="catalytic activity">
    <reaction evidence="7">
        <text>glycerol + NAD(+) = dihydroxyacetone + NADH + H(+)</text>
        <dbReference type="Rhea" id="RHEA:13769"/>
        <dbReference type="ChEBI" id="CHEBI:15378"/>
        <dbReference type="ChEBI" id="CHEBI:16016"/>
        <dbReference type="ChEBI" id="CHEBI:17754"/>
        <dbReference type="ChEBI" id="CHEBI:57540"/>
        <dbReference type="ChEBI" id="CHEBI:57945"/>
        <dbReference type="EC" id="1.1.1.6"/>
    </reaction>
</comment>
<dbReference type="Gene3D" id="3.40.50.1970">
    <property type="match status" value="1"/>
</dbReference>
<accession>A0A9D6ADI3</accession>
<dbReference type="PANTHER" id="PTHR43616">
    <property type="entry name" value="GLYCEROL DEHYDROGENASE"/>
    <property type="match status" value="1"/>
</dbReference>
<name>A0A9D6ADI3_9ACTN</name>
<keyword evidence="1 8" id="KW-0479">Metal-binding</keyword>
<keyword evidence="2" id="KW-0560">Oxidoreductase</keyword>
<dbReference type="SUPFAM" id="SSF56796">
    <property type="entry name" value="Dehydroquinate synthase-like"/>
    <property type="match status" value="1"/>
</dbReference>
<dbReference type="PIRSF" id="PIRSF000112">
    <property type="entry name" value="Glycerol_dehydrogenase"/>
    <property type="match status" value="1"/>
</dbReference>
<dbReference type="CDD" id="cd08171">
    <property type="entry name" value="GlyDH-like"/>
    <property type="match status" value="1"/>
</dbReference>
<proteinExistence type="predicted"/>
<feature type="binding site" evidence="8">
    <location>
        <position position="178"/>
    </location>
    <ligand>
        <name>glycerol</name>
        <dbReference type="ChEBI" id="CHEBI:17754"/>
    </ligand>
</feature>
<gene>
    <name evidence="11" type="ORF">HXK24_00620</name>
</gene>
<evidence type="ECO:0000313" key="11">
    <source>
        <dbReference type="EMBL" id="MBF4802327.1"/>
    </source>
</evidence>
<comment type="pathway">
    <text evidence="4">Polyol metabolism; glycerol fermentation; glycerone phosphate from glycerol (oxidative route): step 1/2.</text>
</comment>
<reference evidence="11" key="1">
    <citation type="submission" date="2020-04" db="EMBL/GenBank/DDBJ databases">
        <title>Deep metagenomics examines the oral microbiome during advanced dental caries in children, revealing novel taxa and co-occurrences with host molecules.</title>
        <authorList>
            <person name="Baker J.L."/>
            <person name="Morton J.T."/>
            <person name="Dinis M."/>
            <person name="Alvarez R."/>
            <person name="Tran N.C."/>
            <person name="Knight R."/>
            <person name="Edlund A."/>
        </authorList>
    </citation>
    <scope>NUCLEOTIDE SEQUENCE</scope>
    <source>
        <strain evidence="11">JCVI_3_bin.11</strain>
    </source>
</reference>
<dbReference type="InterPro" id="IPR016205">
    <property type="entry name" value="Glycerol_DH"/>
</dbReference>